<evidence type="ECO:0000313" key="4">
    <source>
        <dbReference type="EMBL" id="ANZ65692.1"/>
    </source>
</evidence>
<evidence type="ECO:0000259" key="3">
    <source>
        <dbReference type="Pfam" id="PF26337"/>
    </source>
</evidence>
<dbReference type="EMBL" id="CP014924">
    <property type="protein sequence ID" value="ANZ65692.1"/>
    <property type="molecule type" value="Genomic_DNA"/>
</dbReference>
<name>A0A1B2IUJ0_9LACO</name>
<evidence type="ECO:0000259" key="2">
    <source>
        <dbReference type="Pfam" id="PF26334"/>
    </source>
</evidence>
<dbReference type="Pfam" id="PF26334">
    <property type="entry name" value="Gtf3_N"/>
    <property type="match status" value="1"/>
</dbReference>
<sequence>MIVFQYPMYSRICEKVMLKSVKKKENVKTVVIVHDVDSLRFGKHNKKKVSAEIKYLNEFDCLVVHNNHMKKWLEDNGIRVPMVSLGIFDYENSNNQNPNYSVEDGLVFAGNLWKSAFLKQINIKTKIQLLGPNPLSHYPQNIRYDGQYSPEEVPMHFKAAFGLVWDGDLNDNNLAEYTMYNNPHKASLYLSSGLPVIVWKDAALSDFVVSNKVGFVISKLDDIDSMMNQITQQDYHELKKNVKRISLQMRSGYYIKTAMENVRRALKKK</sequence>
<dbReference type="SUPFAM" id="SSF53756">
    <property type="entry name" value="UDP-Glycosyltransferase/glycogen phosphorylase"/>
    <property type="match status" value="1"/>
</dbReference>
<organism evidence="4 5">
    <name type="scientific">Secundilactobacillus paracollinoides</name>
    <dbReference type="NCBI Taxonomy" id="240427"/>
    <lineage>
        <taxon>Bacteria</taxon>
        <taxon>Bacillati</taxon>
        <taxon>Bacillota</taxon>
        <taxon>Bacilli</taxon>
        <taxon>Lactobacillales</taxon>
        <taxon>Lactobacillaceae</taxon>
        <taxon>Secundilactobacillus</taxon>
    </lineage>
</organism>
<reference evidence="4 5" key="1">
    <citation type="submission" date="2016-03" db="EMBL/GenBank/DDBJ databases">
        <title>Pediococcus and Lactobacillus from brewery environment - whole genome sequencing and assembly.</title>
        <authorList>
            <person name="Behr J."/>
            <person name="Geissler A.J."/>
            <person name="Vogel R.F."/>
        </authorList>
    </citation>
    <scope>NUCLEOTIDE SEQUENCE [LARGE SCALE GENOMIC DNA]</scope>
    <source>
        <strain evidence="4 5">TMW 1.1995</strain>
    </source>
</reference>
<keyword evidence="1" id="KW-0808">Transferase</keyword>
<accession>A0A1B2IUJ0</accession>
<dbReference type="Proteomes" id="UP000093267">
    <property type="component" value="Chromosome"/>
</dbReference>
<dbReference type="RefSeq" id="WP_065900758.1">
    <property type="nucleotide sequence ID" value="NZ_CP014924.1"/>
</dbReference>
<protein>
    <recommendedName>
        <fullName evidence="6">Beta-1,6-galactofuranosyltransferase</fullName>
    </recommendedName>
</protein>
<dbReference type="OrthoDB" id="9790931at2"/>
<proteinExistence type="predicted"/>
<evidence type="ECO:0008006" key="6">
    <source>
        <dbReference type="Google" id="ProtNLM"/>
    </source>
</evidence>
<dbReference type="Pfam" id="PF26337">
    <property type="entry name" value="Gtf3_C"/>
    <property type="match status" value="1"/>
</dbReference>
<dbReference type="STRING" id="240427.AYR62_03010"/>
<evidence type="ECO:0000256" key="1">
    <source>
        <dbReference type="ARBA" id="ARBA00022679"/>
    </source>
</evidence>
<dbReference type="AlphaFoldDB" id="A0A1B2IUJ0"/>
<gene>
    <name evidence="4" type="ORF">AYR63_00050</name>
</gene>
<dbReference type="InterPro" id="IPR058591">
    <property type="entry name" value="Gtf3_N"/>
</dbReference>
<feature type="domain" description="Glucosyltransferase 3-like N-terminal" evidence="2">
    <location>
        <begin position="1"/>
        <end position="87"/>
    </location>
</feature>
<evidence type="ECO:0000313" key="5">
    <source>
        <dbReference type="Proteomes" id="UP000093267"/>
    </source>
</evidence>
<feature type="domain" description="Glucosyltransferase 3-like C-terminal" evidence="3">
    <location>
        <begin position="106"/>
        <end position="261"/>
    </location>
</feature>
<keyword evidence="5" id="KW-1185">Reference proteome</keyword>
<dbReference type="InterPro" id="IPR058592">
    <property type="entry name" value="Gtf3_C"/>
</dbReference>
<dbReference type="Gene3D" id="3.40.50.2000">
    <property type="entry name" value="Glycogen Phosphorylase B"/>
    <property type="match status" value="2"/>
</dbReference>